<keyword evidence="1" id="KW-0645">Protease</keyword>
<dbReference type="GO" id="GO:0006508">
    <property type="term" value="P:proteolysis"/>
    <property type="evidence" value="ECO:0007669"/>
    <property type="project" value="UniProtKB-KW"/>
</dbReference>
<evidence type="ECO:0000256" key="1">
    <source>
        <dbReference type="ARBA" id="ARBA00022670"/>
    </source>
</evidence>
<dbReference type="EMBL" id="CAFAAB010000126">
    <property type="protein sequence ID" value="CAB4789413.1"/>
    <property type="molecule type" value="Genomic_DNA"/>
</dbReference>
<organism evidence="5">
    <name type="scientific">freshwater metagenome</name>
    <dbReference type="NCBI Taxonomy" id="449393"/>
    <lineage>
        <taxon>unclassified sequences</taxon>
        <taxon>metagenomes</taxon>
        <taxon>ecological metagenomes</taxon>
    </lineage>
</organism>
<evidence type="ECO:0000313" key="5">
    <source>
        <dbReference type="EMBL" id="CAB4789413.1"/>
    </source>
</evidence>
<reference evidence="5" key="1">
    <citation type="submission" date="2020-05" db="EMBL/GenBank/DDBJ databases">
        <authorList>
            <person name="Chiriac C."/>
            <person name="Salcher M."/>
            <person name="Ghai R."/>
            <person name="Kavagutti S V."/>
        </authorList>
    </citation>
    <scope>NUCLEOTIDE SEQUENCE</scope>
</reference>
<keyword evidence="3" id="KW-0378">Hydrolase</keyword>
<dbReference type="InterPro" id="IPR002933">
    <property type="entry name" value="Peptidase_M20"/>
</dbReference>
<feature type="domain" description="Peptidase M20 dimerisation" evidence="4">
    <location>
        <begin position="199"/>
        <end position="358"/>
    </location>
</feature>
<dbReference type="InterPro" id="IPR051458">
    <property type="entry name" value="Cyt/Met_Dipeptidase"/>
</dbReference>
<accession>A0A6J6X1K9</accession>
<evidence type="ECO:0000259" key="4">
    <source>
        <dbReference type="Pfam" id="PF07687"/>
    </source>
</evidence>
<dbReference type="GO" id="GO:0046872">
    <property type="term" value="F:metal ion binding"/>
    <property type="evidence" value="ECO:0007669"/>
    <property type="project" value="UniProtKB-KW"/>
</dbReference>
<evidence type="ECO:0000256" key="2">
    <source>
        <dbReference type="ARBA" id="ARBA00022723"/>
    </source>
</evidence>
<sequence length="465" mass="49599">MSISLQQFETEVLPVLSHYATIPCLSPAFDADWQEHGYLDAAMSQYAQWAKDRTFLTHAVTVRQLPGRTPVLVVTIEATAPTTGTVLLYGHLDKQPPLGDWSDGLDPYRPVRKGNRLFARGVADDGYAMFSALLAIEELERNGVPHARCIVLIEASEESGSPDLEAHLDVLSQELGNVELMVCLDSGAHSYDRLWVTTSLRGVLNVDVTVDVLERGQHSGSASGVVPSSMRIMRQLLDRIEDSATGEILLSELQPQIPMSHVTAASQVADAFGDVAGQEQPVVSGLELMGADAAERILRRSWHPTLSIVGAQGLPDSSIAGNVLRPSTTLTLSLRLPPSCDPVIAETAVVRALTTKVPSNARVSVNAVTASGWVTPELAPWLRTALEEGSTLAFGNEVAYAGEGGSIPFLAALGQRFPAVQFVATGVLGPDSNAHGIDEMLDLDCAVSVTNAIAHVLSAHAAQRK</sequence>
<dbReference type="Pfam" id="PF01546">
    <property type="entry name" value="Peptidase_M20"/>
    <property type="match status" value="1"/>
</dbReference>
<dbReference type="AlphaFoldDB" id="A0A6J6X1K9"/>
<protein>
    <submittedName>
        <fullName evidence="5">Unannotated protein</fullName>
    </submittedName>
</protein>
<dbReference type="Pfam" id="PF07687">
    <property type="entry name" value="M20_dimer"/>
    <property type="match status" value="1"/>
</dbReference>
<dbReference type="GO" id="GO:0008233">
    <property type="term" value="F:peptidase activity"/>
    <property type="evidence" value="ECO:0007669"/>
    <property type="project" value="UniProtKB-KW"/>
</dbReference>
<gene>
    <name evidence="5" type="ORF">UFOPK2958_01055</name>
</gene>
<evidence type="ECO:0000256" key="3">
    <source>
        <dbReference type="ARBA" id="ARBA00022801"/>
    </source>
</evidence>
<proteinExistence type="predicted"/>
<dbReference type="Gene3D" id="3.40.630.10">
    <property type="entry name" value="Zn peptidases"/>
    <property type="match status" value="1"/>
</dbReference>
<keyword evidence="2" id="KW-0479">Metal-binding</keyword>
<dbReference type="PANTHER" id="PTHR43270:SF4">
    <property type="entry name" value="CARNOSINE DIPEPTIDASE 2, ISOFORM A"/>
    <property type="match status" value="1"/>
</dbReference>
<dbReference type="InterPro" id="IPR011650">
    <property type="entry name" value="Peptidase_M20_dimer"/>
</dbReference>
<dbReference type="PANTHER" id="PTHR43270">
    <property type="entry name" value="BETA-ALA-HIS DIPEPTIDASE"/>
    <property type="match status" value="1"/>
</dbReference>
<dbReference type="SUPFAM" id="SSF53187">
    <property type="entry name" value="Zn-dependent exopeptidases"/>
    <property type="match status" value="1"/>
</dbReference>
<dbReference type="Gene3D" id="3.30.70.360">
    <property type="match status" value="1"/>
</dbReference>
<name>A0A6J6X1K9_9ZZZZ</name>